<feature type="transmembrane region" description="Helical" evidence="1">
    <location>
        <begin position="151"/>
        <end position="172"/>
    </location>
</feature>
<sequence>MTPAPPPHLRPFAAAQRPSSVAFIGLNALRALSIIAMLLVFISNVVTIVDDVNAMKAAKHTNEVTSTVSTTSSTMHSRAAVFNSTVATSLNNTWTCNYMQHSTIPSQTGGPFWSILNRVFILCETLVLLLSEVGFPKTLFDIYIPMLSKSYGLGCLGVLQAFLAASVLSHYANLFPQVASWMLFIMGCLNILVGIFLREKARAQRSLFKWENYANLTPQTKVAAGAWDVYNGMKEPSPTPSHAEKAGDAGEEPYVPGSRFGGFAFGAQKAWRNSLKTLKISRPLETLPKHHL</sequence>
<protein>
    <recommendedName>
        <fullName evidence="2">DUF7598 domain-containing protein</fullName>
    </recommendedName>
</protein>
<evidence type="ECO:0000313" key="4">
    <source>
        <dbReference type="Proteomes" id="UP000827549"/>
    </source>
</evidence>
<evidence type="ECO:0000256" key="1">
    <source>
        <dbReference type="SAM" id="Phobius"/>
    </source>
</evidence>
<keyword evidence="1" id="KW-0812">Transmembrane</keyword>
<accession>A0AAF0Y0I8</accession>
<feature type="transmembrane region" description="Helical" evidence="1">
    <location>
        <begin position="21"/>
        <end position="42"/>
    </location>
</feature>
<reference evidence="3" key="1">
    <citation type="submission" date="2023-10" db="EMBL/GenBank/DDBJ databases">
        <authorList>
            <person name="Noh H."/>
        </authorList>
    </citation>
    <scope>NUCLEOTIDE SEQUENCE</scope>
    <source>
        <strain evidence="3">DUCC4014</strain>
    </source>
</reference>
<gene>
    <name evidence="3" type="ORF">LOC62_01G001131</name>
</gene>
<feature type="domain" description="DUF7598" evidence="2">
    <location>
        <begin position="111"/>
        <end position="171"/>
    </location>
</feature>
<dbReference type="InterPro" id="IPR056019">
    <property type="entry name" value="DUF7598"/>
</dbReference>
<evidence type="ECO:0000313" key="3">
    <source>
        <dbReference type="EMBL" id="WOO77557.1"/>
    </source>
</evidence>
<evidence type="ECO:0000259" key="2">
    <source>
        <dbReference type="Pfam" id="PF24535"/>
    </source>
</evidence>
<feature type="transmembrane region" description="Helical" evidence="1">
    <location>
        <begin position="178"/>
        <end position="197"/>
    </location>
</feature>
<dbReference type="GeneID" id="87804388"/>
<dbReference type="Proteomes" id="UP000827549">
    <property type="component" value="Chromosome 1"/>
</dbReference>
<name>A0AAF0Y0I8_9TREE</name>
<keyword evidence="1" id="KW-1133">Transmembrane helix</keyword>
<dbReference type="EMBL" id="CP086714">
    <property type="protein sequence ID" value="WOO77557.1"/>
    <property type="molecule type" value="Genomic_DNA"/>
</dbReference>
<dbReference type="RefSeq" id="XP_062623589.1">
    <property type="nucleotide sequence ID" value="XM_062767605.1"/>
</dbReference>
<dbReference type="Pfam" id="PF24535">
    <property type="entry name" value="DUF7598"/>
    <property type="match status" value="1"/>
</dbReference>
<keyword evidence="1" id="KW-0472">Membrane</keyword>
<proteinExistence type="predicted"/>
<keyword evidence="4" id="KW-1185">Reference proteome</keyword>
<organism evidence="3 4">
    <name type="scientific">Vanrija pseudolonga</name>
    <dbReference type="NCBI Taxonomy" id="143232"/>
    <lineage>
        <taxon>Eukaryota</taxon>
        <taxon>Fungi</taxon>
        <taxon>Dikarya</taxon>
        <taxon>Basidiomycota</taxon>
        <taxon>Agaricomycotina</taxon>
        <taxon>Tremellomycetes</taxon>
        <taxon>Trichosporonales</taxon>
        <taxon>Trichosporonaceae</taxon>
        <taxon>Vanrija</taxon>
    </lineage>
</organism>
<dbReference type="AlphaFoldDB" id="A0AAF0Y0I8"/>